<dbReference type="Proteomes" id="UP001139516">
    <property type="component" value="Unassembled WGS sequence"/>
</dbReference>
<dbReference type="EMBL" id="JALPRX010000076">
    <property type="protein sequence ID" value="MCK8786175.1"/>
    <property type="molecule type" value="Genomic_DNA"/>
</dbReference>
<evidence type="ECO:0000259" key="7">
    <source>
        <dbReference type="Pfam" id="PF00082"/>
    </source>
</evidence>
<protein>
    <submittedName>
        <fullName evidence="8">S8 family serine peptidase</fullName>
    </submittedName>
</protein>
<evidence type="ECO:0000256" key="2">
    <source>
        <dbReference type="ARBA" id="ARBA00022670"/>
    </source>
</evidence>
<dbReference type="GO" id="GO:0004252">
    <property type="term" value="F:serine-type endopeptidase activity"/>
    <property type="evidence" value="ECO:0007669"/>
    <property type="project" value="UniProtKB-UniRule"/>
</dbReference>
<dbReference type="InterPro" id="IPR023828">
    <property type="entry name" value="Peptidase_S8_Ser-AS"/>
</dbReference>
<dbReference type="InterPro" id="IPR023827">
    <property type="entry name" value="Peptidase_S8_Asp-AS"/>
</dbReference>
<dbReference type="InterPro" id="IPR022398">
    <property type="entry name" value="Peptidase_S8_His-AS"/>
</dbReference>
<dbReference type="PANTHER" id="PTHR43806">
    <property type="entry name" value="PEPTIDASE S8"/>
    <property type="match status" value="1"/>
</dbReference>
<comment type="similarity">
    <text evidence="1 5 6">Belongs to the peptidase S8 family.</text>
</comment>
<evidence type="ECO:0000256" key="1">
    <source>
        <dbReference type="ARBA" id="ARBA00011073"/>
    </source>
</evidence>
<sequence length="539" mass="56207">MLTKKRRRGFMESSFAFSTSALPAYHPGLLLVRMRPAEEVPFVPAGVMSGWIPMAVAPGAPLRTESAAVLGAVPPPEAAQTQGLAALSYFERAGMVKRVTPLARPAAGLELEVGQGLARELAMAAAMASEPRLAATALLATSVPGASSTGTGNLGGVSIVELEREEDGTQLRLALAADPHVASVSRVPVRYLAARRAAKAATGAAGPVGAGIAAIPPVGPELWNLNKIRWSQARQQAAFKEADSIKVAVLDTGVDENHPDLSGRISGYVHAHPDLPGASSPRDIVGHGTHVSGTIAANINNMLGINGLCNCKLYVWKIFSDVPTYVAGLGWLYLVNPVMYLRALDDCHRLGMDVINLSIGGRGQPSAEEQEAFDALLGRNSIVVAAMGNERQSGSPTSYPAAVSGVIAVGATGLDDRVALFSNAGSHICVSAPGTAIWSTLPGLPGQTGFQAVIGPDGKPKQGKPVRREINYDAWNGTSMATPHVTGSVALLLAKHGPMTPAQVRQALAQSVDKVLDMGGNTWHPDFGFGRLNLDALLR</sequence>
<evidence type="ECO:0000313" key="8">
    <source>
        <dbReference type="EMBL" id="MCK8786175.1"/>
    </source>
</evidence>
<keyword evidence="3 5" id="KW-0378">Hydrolase</keyword>
<evidence type="ECO:0000313" key="9">
    <source>
        <dbReference type="Proteomes" id="UP001139516"/>
    </source>
</evidence>
<dbReference type="InterPro" id="IPR036852">
    <property type="entry name" value="Peptidase_S8/S53_dom_sf"/>
</dbReference>
<dbReference type="PROSITE" id="PS00138">
    <property type="entry name" value="SUBTILASE_SER"/>
    <property type="match status" value="1"/>
</dbReference>
<keyword evidence="4 5" id="KW-0720">Serine protease</keyword>
<dbReference type="SUPFAM" id="SSF52743">
    <property type="entry name" value="Subtilisin-like"/>
    <property type="match status" value="1"/>
</dbReference>
<proteinExistence type="inferred from homology"/>
<dbReference type="PROSITE" id="PS00136">
    <property type="entry name" value="SUBTILASE_ASP"/>
    <property type="match status" value="1"/>
</dbReference>
<dbReference type="RefSeq" id="WP_248668291.1">
    <property type="nucleotide sequence ID" value="NZ_JALPRX010000076.1"/>
</dbReference>
<dbReference type="PROSITE" id="PS51892">
    <property type="entry name" value="SUBTILASE"/>
    <property type="match status" value="1"/>
</dbReference>
<organism evidence="8 9">
    <name type="scientific">Roseomonas acroporae</name>
    <dbReference type="NCBI Taxonomy" id="2937791"/>
    <lineage>
        <taxon>Bacteria</taxon>
        <taxon>Pseudomonadati</taxon>
        <taxon>Pseudomonadota</taxon>
        <taxon>Alphaproteobacteria</taxon>
        <taxon>Acetobacterales</taxon>
        <taxon>Roseomonadaceae</taxon>
        <taxon>Roseomonas</taxon>
    </lineage>
</organism>
<dbReference type="InterPro" id="IPR015500">
    <property type="entry name" value="Peptidase_S8_subtilisin-rel"/>
</dbReference>
<dbReference type="PROSITE" id="PS00137">
    <property type="entry name" value="SUBTILASE_HIS"/>
    <property type="match status" value="1"/>
</dbReference>
<dbReference type="InterPro" id="IPR000209">
    <property type="entry name" value="Peptidase_S8/S53_dom"/>
</dbReference>
<dbReference type="GO" id="GO:0006508">
    <property type="term" value="P:proteolysis"/>
    <property type="evidence" value="ECO:0007669"/>
    <property type="project" value="UniProtKB-KW"/>
</dbReference>
<feature type="active site" description="Charge relay system" evidence="5">
    <location>
        <position position="287"/>
    </location>
</feature>
<evidence type="ECO:0000256" key="5">
    <source>
        <dbReference type="PROSITE-ProRule" id="PRU01240"/>
    </source>
</evidence>
<gene>
    <name evidence="8" type="ORF">M0638_17505</name>
</gene>
<accession>A0A9X1YAL4</accession>
<feature type="domain" description="Peptidase S8/S53" evidence="7">
    <location>
        <begin position="244"/>
        <end position="530"/>
    </location>
</feature>
<comment type="caution">
    <text evidence="8">The sequence shown here is derived from an EMBL/GenBank/DDBJ whole genome shotgun (WGS) entry which is preliminary data.</text>
</comment>
<evidence type="ECO:0000256" key="4">
    <source>
        <dbReference type="ARBA" id="ARBA00022825"/>
    </source>
</evidence>
<dbReference type="PRINTS" id="PR00723">
    <property type="entry name" value="SUBTILISIN"/>
</dbReference>
<feature type="active site" description="Charge relay system" evidence="5">
    <location>
        <position position="479"/>
    </location>
</feature>
<keyword evidence="9" id="KW-1185">Reference proteome</keyword>
<feature type="active site" description="Charge relay system" evidence="5">
    <location>
        <position position="251"/>
    </location>
</feature>
<dbReference type="Gene3D" id="3.40.50.200">
    <property type="entry name" value="Peptidase S8/S53 domain"/>
    <property type="match status" value="1"/>
</dbReference>
<keyword evidence="2 5" id="KW-0645">Protease</keyword>
<name>A0A9X1YAL4_9PROT</name>
<dbReference type="InterPro" id="IPR050131">
    <property type="entry name" value="Peptidase_S8_subtilisin-like"/>
</dbReference>
<dbReference type="AlphaFoldDB" id="A0A9X1YAL4"/>
<evidence type="ECO:0000256" key="6">
    <source>
        <dbReference type="RuleBase" id="RU003355"/>
    </source>
</evidence>
<dbReference type="PANTHER" id="PTHR43806:SF11">
    <property type="entry name" value="CEREVISIN-RELATED"/>
    <property type="match status" value="1"/>
</dbReference>
<evidence type="ECO:0000256" key="3">
    <source>
        <dbReference type="ARBA" id="ARBA00022801"/>
    </source>
</evidence>
<reference evidence="8" key="1">
    <citation type="submission" date="2022-04" db="EMBL/GenBank/DDBJ databases">
        <title>Roseomonas acroporae sp. nov., isolated from coral Acropora digitifera.</title>
        <authorList>
            <person name="Sun H."/>
        </authorList>
    </citation>
    <scope>NUCLEOTIDE SEQUENCE</scope>
    <source>
        <strain evidence="8">NAR14</strain>
    </source>
</reference>
<dbReference type="Pfam" id="PF00082">
    <property type="entry name" value="Peptidase_S8"/>
    <property type="match status" value="1"/>
</dbReference>